<keyword evidence="7" id="KW-0436">Ligase</keyword>
<feature type="transmembrane region" description="Helical" evidence="5">
    <location>
        <begin position="412"/>
        <end position="432"/>
    </location>
</feature>
<evidence type="ECO:0000256" key="3">
    <source>
        <dbReference type="ARBA" id="ARBA00022989"/>
    </source>
</evidence>
<feature type="transmembrane region" description="Helical" evidence="5">
    <location>
        <begin position="18"/>
        <end position="34"/>
    </location>
</feature>
<evidence type="ECO:0000256" key="5">
    <source>
        <dbReference type="SAM" id="Phobius"/>
    </source>
</evidence>
<dbReference type="GO" id="GO:0016020">
    <property type="term" value="C:membrane"/>
    <property type="evidence" value="ECO:0007669"/>
    <property type="project" value="UniProtKB-SubCell"/>
</dbReference>
<dbReference type="PANTHER" id="PTHR37422">
    <property type="entry name" value="TEICHURONIC ACID BIOSYNTHESIS PROTEIN TUAE"/>
    <property type="match status" value="1"/>
</dbReference>
<protein>
    <submittedName>
        <fullName evidence="7">O-antigen ligase domain-containing protein</fullName>
    </submittedName>
</protein>
<evidence type="ECO:0000259" key="6">
    <source>
        <dbReference type="Pfam" id="PF04932"/>
    </source>
</evidence>
<dbReference type="AlphaFoldDB" id="A0A7Y0AY98"/>
<keyword evidence="4 5" id="KW-0472">Membrane</keyword>
<keyword evidence="2 5" id="KW-0812">Transmembrane</keyword>
<dbReference type="PANTHER" id="PTHR37422:SF13">
    <property type="entry name" value="LIPOPOLYSACCHARIDE BIOSYNTHESIS PROTEIN PA4999-RELATED"/>
    <property type="match status" value="1"/>
</dbReference>
<comment type="caution">
    <text evidence="7">The sequence shown here is derived from an EMBL/GenBank/DDBJ whole genome shotgun (WGS) entry which is preliminary data.</text>
</comment>
<feature type="transmembrane region" description="Helical" evidence="5">
    <location>
        <begin position="389"/>
        <end position="406"/>
    </location>
</feature>
<sequence length="445" mass="48494">MKTGINAIGLRLTSNERLEAWIFPILWALLASAMLVESDVYRYVTIALVIFAFWRQPSEVRRVSRDWLAVLCYVWSAYVLVRFAIGITVYGEKGSSEWLYAFPAFFPLVGAALYATRRYLFTAATLLVLAGLVGLLATMDFRAVIEGSLAPPLFHKNPIHAGVGSSMLFITALFWLLYAGETGRLSGRGKWRYVIPACATMALGLLGALGAQSKGAWLALAATLALMGLLALFHIAGKGRIYLFGGLIVVGVSAAVVASPYVLKVAGSTVDAAIELTDGALLTEGPVSAMRSAIEKPSTPEAMRERLMLWSDALELIQASSLVGWGNLWLREWRQTTYSSVGFTLIHNGYLEIMVRHGFLGLTVLAVFALASAWRINRAHREGLISMSLALYLFSISFFFFATIATNSNNRLAIGESFFIFAAAVVFALTLVRKASLAPGDKPRI</sequence>
<gene>
    <name evidence="7" type="ORF">HHL25_16380</name>
</gene>
<evidence type="ECO:0000313" key="7">
    <source>
        <dbReference type="EMBL" id="NML75708.1"/>
    </source>
</evidence>
<feature type="transmembrane region" description="Helical" evidence="5">
    <location>
        <begin position="191"/>
        <end position="210"/>
    </location>
</feature>
<proteinExistence type="predicted"/>
<feature type="transmembrane region" description="Helical" evidence="5">
    <location>
        <begin position="159"/>
        <end position="179"/>
    </location>
</feature>
<dbReference type="Proteomes" id="UP000541470">
    <property type="component" value="Unassembled WGS sequence"/>
</dbReference>
<feature type="transmembrane region" description="Helical" evidence="5">
    <location>
        <begin position="242"/>
        <end position="263"/>
    </location>
</feature>
<evidence type="ECO:0000313" key="8">
    <source>
        <dbReference type="Proteomes" id="UP000541470"/>
    </source>
</evidence>
<comment type="subcellular location">
    <subcellularLocation>
        <location evidence="1">Membrane</location>
        <topology evidence="1">Multi-pass membrane protein</topology>
    </subcellularLocation>
</comment>
<dbReference type="InterPro" id="IPR007016">
    <property type="entry name" value="O-antigen_ligase-rel_domated"/>
</dbReference>
<feature type="transmembrane region" description="Helical" evidence="5">
    <location>
        <begin position="97"/>
        <end position="114"/>
    </location>
</feature>
<dbReference type="EMBL" id="JABBGK010000003">
    <property type="protein sequence ID" value="NML75708.1"/>
    <property type="molecule type" value="Genomic_DNA"/>
</dbReference>
<feature type="transmembrane region" description="Helical" evidence="5">
    <location>
        <begin position="358"/>
        <end position="377"/>
    </location>
</feature>
<dbReference type="InterPro" id="IPR051533">
    <property type="entry name" value="WaaL-like"/>
</dbReference>
<evidence type="ECO:0000256" key="1">
    <source>
        <dbReference type="ARBA" id="ARBA00004141"/>
    </source>
</evidence>
<reference evidence="7 8" key="1">
    <citation type="submission" date="2020-04" db="EMBL/GenBank/DDBJ databases">
        <title>Rhizobium sp. S-51 isolated from soil.</title>
        <authorList>
            <person name="Dahal R.H."/>
        </authorList>
    </citation>
    <scope>NUCLEOTIDE SEQUENCE [LARGE SCALE GENOMIC DNA]</scope>
    <source>
        <strain evidence="7 8">S-51</strain>
    </source>
</reference>
<evidence type="ECO:0000256" key="2">
    <source>
        <dbReference type="ARBA" id="ARBA00022692"/>
    </source>
</evidence>
<dbReference type="RefSeq" id="WP_169593533.1">
    <property type="nucleotide sequence ID" value="NZ_JABBGK010000003.1"/>
</dbReference>
<organism evidence="7 8">
    <name type="scientific">Rhizobium terricola</name>
    <dbReference type="NCBI Taxonomy" id="2728849"/>
    <lineage>
        <taxon>Bacteria</taxon>
        <taxon>Pseudomonadati</taxon>
        <taxon>Pseudomonadota</taxon>
        <taxon>Alphaproteobacteria</taxon>
        <taxon>Hyphomicrobiales</taxon>
        <taxon>Rhizobiaceae</taxon>
        <taxon>Rhizobium/Agrobacterium group</taxon>
        <taxon>Rhizobium</taxon>
    </lineage>
</organism>
<keyword evidence="8" id="KW-1185">Reference proteome</keyword>
<accession>A0A7Y0AY98</accession>
<feature type="transmembrane region" description="Helical" evidence="5">
    <location>
        <begin position="67"/>
        <end position="91"/>
    </location>
</feature>
<keyword evidence="3 5" id="KW-1133">Transmembrane helix</keyword>
<feature type="transmembrane region" description="Helical" evidence="5">
    <location>
        <begin position="216"/>
        <end position="235"/>
    </location>
</feature>
<dbReference type="Pfam" id="PF04932">
    <property type="entry name" value="Wzy_C"/>
    <property type="match status" value="1"/>
</dbReference>
<feature type="transmembrane region" description="Helical" evidence="5">
    <location>
        <begin position="119"/>
        <end position="139"/>
    </location>
</feature>
<name>A0A7Y0AY98_9HYPH</name>
<feature type="domain" description="O-antigen ligase-related" evidence="6">
    <location>
        <begin position="200"/>
        <end position="365"/>
    </location>
</feature>
<feature type="transmembrane region" description="Helical" evidence="5">
    <location>
        <begin position="40"/>
        <end position="55"/>
    </location>
</feature>
<evidence type="ECO:0000256" key="4">
    <source>
        <dbReference type="ARBA" id="ARBA00023136"/>
    </source>
</evidence>
<dbReference type="GO" id="GO:0016874">
    <property type="term" value="F:ligase activity"/>
    <property type="evidence" value="ECO:0007669"/>
    <property type="project" value="UniProtKB-KW"/>
</dbReference>